<evidence type="ECO:0000256" key="12">
    <source>
        <dbReference type="SAM" id="SignalP"/>
    </source>
</evidence>
<evidence type="ECO:0000313" key="14">
    <source>
        <dbReference type="WBParaSite" id="SRDH1_19920.1"/>
    </source>
</evidence>
<keyword evidence="5 12" id="KW-0732">Signal</keyword>
<reference evidence="14" key="2">
    <citation type="submission" date="2023-11" db="UniProtKB">
        <authorList>
            <consortium name="WormBaseParasite"/>
        </authorList>
    </citation>
    <scope>IDENTIFICATION</scope>
</reference>
<keyword evidence="13" id="KW-1185">Reference proteome</keyword>
<sequence>MFWFFLLSFLTSEFFHIYGDMMRNPRPMNSSRIDNLNLCRTLSTYRNSRDGYKVMFQDITEYRKLEKIILNFNEIPLKLVHVNKNLLLDFAKTDDITDMELYIHGSFFYHSVEEMFRMLPAEISYDVIDHHLQNLMISILTYETRNMKFGYSASELQQCFKINDFAAQSLNIFGDLTVNWFKAFSTGLTRYLNTRKILQIMRTILNSGPSKSCSHCMRDLSLGCSNLEKCFTDDTKQICSKPCNSYCINVFRGCLAPFILFFHKQSIYSNQNLVRSYSNPIQFDDLNYFLSAITVYNLIKKGIKETDENEALIQAKLEKFCRRNKPRTLQTTTSLFSNLNGNDHTLNETLSNYLQLNTEEYNKLNNFIKKVARDLNSYLQDRDDKVQYMRNIELLYCSQEDKNQCWNGSSFDRYTREVPEFTINGQLNNPEVKITINDLKYNFLNEKNVIRKERTDKNNAQKVNSRSDILLTNPLLNQKSNREGSLISESSGTHPSILPGDINIPQTNPYVFESKPPRYFSETDNRAEVVNTDDLSDQIVVQGCFVDDEDCELNIAVNSIEDNTNERQFTVLSENESFNNLSESKKKLQDDPVNDNKTREFTKKTEISSEKVLNSSASNFSTNLKVQENVSFNNKMSSRLVCFVCIFSIKLYSFTCL</sequence>
<name>A0AA85ERA1_9TREM</name>
<evidence type="ECO:0000256" key="6">
    <source>
        <dbReference type="ARBA" id="ARBA00022974"/>
    </source>
</evidence>
<comment type="similarity">
    <text evidence="2 11">Belongs to the glypican family.</text>
</comment>
<keyword evidence="10" id="KW-0449">Lipoprotein</keyword>
<dbReference type="InterPro" id="IPR001863">
    <property type="entry name" value="Glypican"/>
</dbReference>
<keyword evidence="6" id="KW-0654">Proteoglycan</keyword>
<dbReference type="GO" id="GO:0009986">
    <property type="term" value="C:cell surface"/>
    <property type="evidence" value="ECO:0007669"/>
    <property type="project" value="TreeGrafter"/>
</dbReference>
<evidence type="ECO:0000256" key="3">
    <source>
        <dbReference type="ARBA" id="ARBA00022475"/>
    </source>
</evidence>
<keyword evidence="8" id="KW-0325">Glycoprotein</keyword>
<dbReference type="GO" id="GO:0090263">
    <property type="term" value="P:positive regulation of canonical Wnt signaling pathway"/>
    <property type="evidence" value="ECO:0007669"/>
    <property type="project" value="TreeGrafter"/>
</dbReference>
<dbReference type="PANTHER" id="PTHR10822:SF29">
    <property type="entry name" value="DIVISION ABNORMALLY DELAYED PROTEIN"/>
    <property type="match status" value="1"/>
</dbReference>
<evidence type="ECO:0000256" key="10">
    <source>
        <dbReference type="ARBA" id="ARBA00023288"/>
    </source>
</evidence>
<dbReference type="AlphaFoldDB" id="A0AA85ERA1"/>
<evidence type="ECO:0000256" key="1">
    <source>
        <dbReference type="ARBA" id="ARBA00004609"/>
    </source>
</evidence>
<proteinExistence type="inferred from homology"/>
<dbReference type="GO" id="GO:0005886">
    <property type="term" value="C:plasma membrane"/>
    <property type="evidence" value="ECO:0007669"/>
    <property type="project" value="UniProtKB-SubCell"/>
</dbReference>
<dbReference type="GO" id="GO:0016477">
    <property type="term" value="P:cell migration"/>
    <property type="evidence" value="ECO:0007669"/>
    <property type="project" value="TreeGrafter"/>
</dbReference>
<evidence type="ECO:0000313" key="13">
    <source>
        <dbReference type="Proteomes" id="UP000050792"/>
    </source>
</evidence>
<evidence type="ECO:0000256" key="2">
    <source>
        <dbReference type="ARBA" id="ARBA00010260"/>
    </source>
</evidence>
<dbReference type="GO" id="GO:0005576">
    <property type="term" value="C:extracellular region"/>
    <property type="evidence" value="ECO:0007669"/>
    <property type="project" value="TreeGrafter"/>
</dbReference>
<dbReference type="Proteomes" id="UP000050792">
    <property type="component" value="Unassembled WGS sequence"/>
</dbReference>
<dbReference type="PANTHER" id="PTHR10822">
    <property type="entry name" value="GLYPICAN"/>
    <property type="match status" value="1"/>
</dbReference>
<dbReference type="WBParaSite" id="SRDH1_19920.1">
    <property type="protein sequence ID" value="SRDH1_19920.1"/>
    <property type="gene ID" value="SRDH1_19920"/>
</dbReference>
<evidence type="ECO:0000256" key="9">
    <source>
        <dbReference type="ARBA" id="ARBA00023207"/>
    </source>
</evidence>
<protein>
    <submittedName>
        <fullName evidence="14">Uncharacterized protein</fullName>
    </submittedName>
</protein>
<keyword evidence="4" id="KW-0336">GPI-anchor</keyword>
<reference evidence="13" key="1">
    <citation type="submission" date="2022-06" db="EMBL/GenBank/DDBJ databases">
        <authorList>
            <person name="Berger JAMES D."/>
            <person name="Berger JAMES D."/>
        </authorList>
    </citation>
    <scope>NUCLEOTIDE SEQUENCE [LARGE SCALE GENOMIC DNA]</scope>
</reference>
<keyword evidence="7" id="KW-0472">Membrane</keyword>
<organism evidence="13 14">
    <name type="scientific">Schistosoma rodhaini</name>
    <dbReference type="NCBI Taxonomy" id="6188"/>
    <lineage>
        <taxon>Eukaryota</taxon>
        <taxon>Metazoa</taxon>
        <taxon>Spiralia</taxon>
        <taxon>Lophotrochozoa</taxon>
        <taxon>Platyhelminthes</taxon>
        <taxon>Trematoda</taxon>
        <taxon>Digenea</taxon>
        <taxon>Strigeidida</taxon>
        <taxon>Schistosomatoidea</taxon>
        <taxon>Schistosomatidae</taxon>
        <taxon>Schistosoma</taxon>
    </lineage>
</organism>
<dbReference type="Pfam" id="PF01153">
    <property type="entry name" value="Glypican"/>
    <property type="match status" value="1"/>
</dbReference>
<accession>A0AA85ERA1</accession>
<evidence type="ECO:0000256" key="4">
    <source>
        <dbReference type="ARBA" id="ARBA00022622"/>
    </source>
</evidence>
<dbReference type="GO" id="GO:0098552">
    <property type="term" value="C:side of membrane"/>
    <property type="evidence" value="ECO:0007669"/>
    <property type="project" value="UniProtKB-KW"/>
</dbReference>
<dbReference type="GO" id="GO:1905475">
    <property type="term" value="P:regulation of protein localization to membrane"/>
    <property type="evidence" value="ECO:0007669"/>
    <property type="project" value="TreeGrafter"/>
</dbReference>
<evidence type="ECO:0000256" key="11">
    <source>
        <dbReference type="RuleBase" id="RU003518"/>
    </source>
</evidence>
<feature type="chain" id="PRO_5041659559" evidence="12">
    <location>
        <begin position="20"/>
        <end position="657"/>
    </location>
</feature>
<evidence type="ECO:0000256" key="5">
    <source>
        <dbReference type="ARBA" id="ARBA00022729"/>
    </source>
</evidence>
<keyword evidence="9" id="KW-0357">Heparan sulfate</keyword>
<evidence type="ECO:0000256" key="8">
    <source>
        <dbReference type="ARBA" id="ARBA00023180"/>
    </source>
</evidence>
<evidence type="ECO:0000256" key="7">
    <source>
        <dbReference type="ARBA" id="ARBA00023136"/>
    </source>
</evidence>
<feature type="signal peptide" evidence="12">
    <location>
        <begin position="1"/>
        <end position="19"/>
    </location>
</feature>
<keyword evidence="3" id="KW-1003">Cell membrane</keyword>
<comment type="subcellular location">
    <subcellularLocation>
        <location evidence="1">Cell membrane</location>
        <topology evidence="1">Lipid-anchor</topology>
        <topology evidence="1">GPI-anchor</topology>
    </subcellularLocation>
</comment>